<dbReference type="PANTHER" id="PTHR22949">
    <property type="entry name" value="WHITE COLLAR 2 PROTEIN WC2"/>
    <property type="match status" value="1"/>
</dbReference>
<dbReference type="PANTHER" id="PTHR22949:SF0">
    <property type="entry name" value="RE27538P"/>
    <property type="match status" value="1"/>
</dbReference>
<dbReference type="InParanoid" id="A0A1X2H172"/>
<evidence type="ECO:0000313" key="3">
    <source>
        <dbReference type="EMBL" id="ORY91158.1"/>
    </source>
</evidence>
<dbReference type="OrthoDB" id="5599902at2759"/>
<feature type="region of interest" description="Disordered" evidence="1">
    <location>
        <begin position="54"/>
        <end position="87"/>
    </location>
</feature>
<evidence type="ECO:0000313" key="4">
    <source>
        <dbReference type="Proteomes" id="UP000242180"/>
    </source>
</evidence>
<reference evidence="3 4" key="1">
    <citation type="submission" date="2016-07" db="EMBL/GenBank/DDBJ databases">
        <title>Pervasive Adenine N6-methylation of Active Genes in Fungi.</title>
        <authorList>
            <consortium name="DOE Joint Genome Institute"/>
            <person name="Mondo S.J."/>
            <person name="Dannebaum R.O."/>
            <person name="Kuo R.C."/>
            <person name="Labutti K."/>
            <person name="Haridas S."/>
            <person name="Kuo A."/>
            <person name="Salamov A."/>
            <person name="Ahrendt S.R."/>
            <person name="Lipzen A."/>
            <person name="Sullivan W."/>
            <person name="Andreopoulos W.B."/>
            <person name="Clum A."/>
            <person name="Lindquist E."/>
            <person name="Daum C."/>
            <person name="Ramamoorthy G.K."/>
            <person name="Gryganskyi A."/>
            <person name="Culley D."/>
            <person name="Magnuson J.K."/>
            <person name="James T.Y."/>
            <person name="O'Malley M.A."/>
            <person name="Stajich J.E."/>
            <person name="Spatafora J.W."/>
            <person name="Visel A."/>
            <person name="Grigoriev I.V."/>
        </authorList>
    </citation>
    <scope>NUCLEOTIDE SEQUENCE [LARGE SCALE GENOMIC DNA]</scope>
    <source>
        <strain evidence="3 4">NRRL 2496</strain>
    </source>
</reference>
<keyword evidence="4" id="KW-1185">Reference proteome</keyword>
<evidence type="ECO:0000259" key="2">
    <source>
        <dbReference type="Pfam" id="PF26087"/>
    </source>
</evidence>
<gene>
    <name evidence="3" type="ORF">BCR43DRAFT_527779</name>
</gene>
<dbReference type="InterPro" id="IPR058345">
    <property type="entry name" value="DUF8032"/>
</dbReference>
<feature type="compositionally biased region" description="Low complexity" evidence="1">
    <location>
        <begin position="386"/>
        <end position="402"/>
    </location>
</feature>
<dbReference type="EMBL" id="MCGN01000011">
    <property type="protein sequence ID" value="ORY91158.1"/>
    <property type="molecule type" value="Genomic_DNA"/>
</dbReference>
<feature type="compositionally biased region" description="Low complexity" evidence="1">
    <location>
        <begin position="418"/>
        <end position="428"/>
    </location>
</feature>
<feature type="region of interest" description="Disordered" evidence="1">
    <location>
        <begin position="347"/>
        <end position="428"/>
    </location>
</feature>
<dbReference type="AlphaFoldDB" id="A0A1X2H172"/>
<feature type="domain" description="DUF8032" evidence="2">
    <location>
        <begin position="263"/>
        <end position="338"/>
    </location>
</feature>
<sequence>MDDTVNPSCLCSMTHLSLHDLLHSPSKTERALQDLSCEQIGLIEQTIHRAKKRKLESAATATLRPSSTTTTSAAGPVSPKRQQNQHEPMVEIRDGVEWVSFLYSHNRVLKRYTIRTDIQNVHLDRLEDQFKLDNCVYPRANLPKETYRGNRWNYETECNRLGWKLAWLNASEIAGKRGLIQRAVDSYRNRLPSMRSRRVARQAKLMNGTLRKRIKPDDELEEDMDEDNHKALLEEEMRAPFPRTLAAATVKSAHSPKTLIIGDSPEERCRIKINVETVSMDVIPDEFRAANCAFPDDDSLEASICNELGYKLAWLNARHLAGKIPLLVRAIDLYRVKFMPAFQQSCQGRERCESSPPASVKEEHELQQQQEEQESVQDIMSHDWMPTTVTTPEASTSASSPSLSPPPMPALSYDASVPPTATSTTATTSIHPIDMENFLATLVDNSDNSLLWEQPALDPPADDWWLKMEQDDFAMNNFLSLPASD</sequence>
<dbReference type="OMA" id="SFRLANC"/>
<protein>
    <recommendedName>
        <fullName evidence="2">DUF8032 domain-containing protein</fullName>
    </recommendedName>
</protein>
<organism evidence="3 4">
    <name type="scientific">Syncephalastrum racemosum</name>
    <name type="common">Filamentous fungus</name>
    <dbReference type="NCBI Taxonomy" id="13706"/>
    <lineage>
        <taxon>Eukaryota</taxon>
        <taxon>Fungi</taxon>
        <taxon>Fungi incertae sedis</taxon>
        <taxon>Mucoromycota</taxon>
        <taxon>Mucoromycotina</taxon>
        <taxon>Mucoromycetes</taxon>
        <taxon>Mucorales</taxon>
        <taxon>Syncephalastraceae</taxon>
        <taxon>Syncephalastrum</taxon>
    </lineage>
</organism>
<dbReference type="STRING" id="13706.A0A1X2H172"/>
<accession>A0A1X2H172</accession>
<name>A0A1X2H172_SYNRA</name>
<feature type="compositionally biased region" description="Low complexity" evidence="1">
    <location>
        <begin position="57"/>
        <end position="79"/>
    </location>
</feature>
<proteinExistence type="predicted"/>
<evidence type="ECO:0000256" key="1">
    <source>
        <dbReference type="SAM" id="MobiDB-lite"/>
    </source>
</evidence>
<feature type="domain" description="DUF8032" evidence="2">
    <location>
        <begin position="97"/>
        <end position="190"/>
    </location>
</feature>
<comment type="caution">
    <text evidence="3">The sequence shown here is derived from an EMBL/GenBank/DDBJ whole genome shotgun (WGS) entry which is preliminary data.</text>
</comment>
<dbReference type="Pfam" id="PF26087">
    <property type="entry name" value="DUF8032"/>
    <property type="match status" value="2"/>
</dbReference>
<dbReference type="Proteomes" id="UP000242180">
    <property type="component" value="Unassembled WGS sequence"/>
</dbReference>